<dbReference type="SUPFAM" id="SSF55103">
    <property type="entry name" value="FAD-linked oxidases, C-terminal domain"/>
    <property type="match status" value="1"/>
</dbReference>
<evidence type="ECO:0000256" key="9">
    <source>
        <dbReference type="ARBA" id="ARBA00023014"/>
    </source>
</evidence>
<dbReference type="Gene3D" id="3.30.465.10">
    <property type="match status" value="1"/>
</dbReference>
<dbReference type="InterPro" id="IPR016164">
    <property type="entry name" value="FAD-linked_Oxase-like_C"/>
</dbReference>
<feature type="region of interest" description="Disordered" evidence="11">
    <location>
        <begin position="1"/>
        <end position="36"/>
    </location>
</feature>
<dbReference type="InterPro" id="IPR016166">
    <property type="entry name" value="FAD-bd_PCMH"/>
</dbReference>
<dbReference type="RefSeq" id="WP_121864191.1">
    <property type="nucleotide sequence ID" value="NZ_RDEX01000001.1"/>
</dbReference>
<dbReference type="GO" id="GO:0051536">
    <property type="term" value="F:iron-sulfur cluster binding"/>
    <property type="evidence" value="ECO:0007669"/>
    <property type="project" value="UniProtKB-KW"/>
</dbReference>
<keyword evidence="6" id="KW-0809">Transit peptide</keyword>
<dbReference type="GO" id="GO:0071949">
    <property type="term" value="F:FAD binding"/>
    <property type="evidence" value="ECO:0007669"/>
    <property type="project" value="InterPro"/>
</dbReference>
<name>A0A3L9L8L4_9MICC</name>
<dbReference type="EC" id="1.1.2.4" evidence="10"/>
<dbReference type="PROSITE" id="PS51379">
    <property type="entry name" value="4FE4S_FER_2"/>
    <property type="match status" value="1"/>
</dbReference>
<evidence type="ECO:0000256" key="2">
    <source>
        <dbReference type="ARBA" id="ARBA00008000"/>
    </source>
</evidence>
<dbReference type="PROSITE" id="PS51387">
    <property type="entry name" value="FAD_PCMH"/>
    <property type="match status" value="1"/>
</dbReference>
<evidence type="ECO:0000259" key="13">
    <source>
        <dbReference type="PROSITE" id="PS51387"/>
    </source>
</evidence>
<evidence type="ECO:0000256" key="5">
    <source>
        <dbReference type="ARBA" id="ARBA00022827"/>
    </source>
</evidence>
<evidence type="ECO:0000256" key="6">
    <source>
        <dbReference type="ARBA" id="ARBA00022946"/>
    </source>
</evidence>
<comment type="caution">
    <text evidence="14">The sequence shown here is derived from an EMBL/GenBank/DDBJ whole genome shotgun (WGS) entry which is preliminary data.</text>
</comment>
<evidence type="ECO:0000256" key="7">
    <source>
        <dbReference type="ARBA" id="ARBA00023002"/>
    </source>
</evidence>
<dbReference type="Pfam" id="PF02913">
    <property type="entry name" value="FAD-oxidase_C"/>
    <property type="match status" value="1"/>
</dbReference>
<dbReference type="InterPro" id="IPR016169">
    <property type="entry name" value="FAD-bd_PCMH_sub2"/>
</dbReference>
<feature type="region of interest" description="Disordered" evidence="11">
    <location>
        <begin position="715"/>
        <end position="774"/>
    </location>
</feature>
<dbReference type="InterPro" id="IPR006094">
    <property type="entry name" value="Oxid_FAD_bind_N"/>
</dbReference>
<gene>
    <name evidence="14" type="ORF">EAE32_03480</name>
</gene>
<evidence type="ECO:0000313" key="14">
    <source>
        <dbReference type="EMBL" id="RLY94279.1"/>
    </source>
</evidence>
<evidence type="ECO:0000256" key="4">
    <source>
        <dbReference type="ARBA" id="ARBA00022723"/>
    </source>
</evidence>
<dbReference type="SUPFAM" id="SSF56176">
    <property type="entry name" value="FAD-binding/transporter-associated domain-like"/>
    <property type="match status" value="1"/>
</dbReference>
<comment type="cofactor">
    <cofactor evidence="1">
        <name>FAD</name>
        <dbReference type="ChEBI" id="CHEBI:57692"/>
    </cofactor>
</comment>
<dbReference type="Pfam" id="PF13183">
    <property type="entry name" value="Fer4_8"/>
    <property type="match status" value="1"/>
</dbReference>
<feature type="compositionally biased region" description="Pro residues" evidence="11">
    <location>
        <begin position="1"/>
        <end position="12"/>
    </location>
</feature>
<dbReference type="SUPFAM" id="SSF46548">
    <property type="entry name" value="alpha-helical ferredoxin"/>
    <property type="match status" value="1"/>
</dbReference>
<dbReference type="AlphaFoldDB" id="A0A3L9L8L4"/>
<evidence type="ECO:0000256" key="8">
    <source>
        <dbReference type="ARBA" id="ARBA00023004"/>
    </source>
</evidence>
<organism evidence="14 15">
    <name type="scientific">Kocuria tytonicola</name>
    <dbReference type="NCBI Taxonomy" id="2055946"/>
    <lineage>
        <taxon>Bacteria</taxon>
        <taxon>Bacillati</taxon>
        <taxon>Actinomycetota</taxon>
        <taxon>Actinomycetes</taxon>
        <taxon>Micrococcales</taxon>
        <taxon>Micrococcaceae</taxon>
        <taxon>Kocuria</taxon>
    </lineage>
</organism>
<dbReference type="PROSITE" id="PS00198">
    <property type="entry name" value="4FE4S_FER_1"/>
    <property type="match status" value="1"/>
</dbReference>
<evidence type="ECO:0000256" key="11">
    <source>
        <dbReference type="SAM" id="MobiDB-lite"/>
    </source>
</evidence>
<reference evidence="14 15" key="1">
    <citation type="submission" date="2018-10" db="EMBL/GenBank/DDBJ databases">
        <title>Kocuria tytonicola, new bacteria from the preen glands of American barn owls (Tyto furcata).</title>
        <authorList>
            <person name="Braun M.S."/>
            <person name="Wang E."/>
            <person name="Zimmermann S."/>
            <person name="Boutin S."/>
            <person name="Wagner H."/>
            <person name="Wink M."/>
        </authorList>
    </citation>
    <scope>NUCLEOTIDE SEQUENCE [LARGE SCALE GENOMIC DNA]</scope>
    <source>
        <strain evidence="14 15">473</strain>
    </source>
</reference>
<evidence type="ECO:0000313" key="15">
    <source>
        <dbReference type="Proteomes" id="UP000277871"/>
    </source>
</evidence>
<keyword evidence="8" id="KW-0408">Iron</keyword>
<dbReference type="InterPro" id="IPR036318">
    <property type="entry name" value="FAD-bd_PCMH-like_sf"/>
</dbReference>
<keyword evidence="5" id="KW-0274">FAD</keyword>
<dbReference type="GO" id="GO:1903457">
    <property type="term" value="P:lactate catabolic process"/>
    <property type="evidence" value="ECO:0007669"/>
    <property type="project" value="TreeGrafter"/>
</dbReference>
<keyword evidence="9" id="KW-0411">Iron-sulfur</keyword>
<dbReference type="PANTHER" id="PTHR11748:SF111">
    <property type="entry name" value="D-LACTATE DEHYDROGENASE, MITOCHONDRIAL-RELATED"/>
    <property type="match status" value="1"/>
</dbReference>
<evidence type="ECO:0000256" key="1">
    <source>
        <dbReference type="ARBA" id="ARBA00001974"/>
    </source>
</evidence>
<dbReference type="InterPro" id="IPR017896">
    <property type="entry name" value="4Fe4S_Fe-S-bd"/>
</dbReference>
<dbReference type="InterPro" id="IPR009051">
    <property type="entry name" value="Helical_ferredxn"/>
</dbReference>
<feature type="compositionally biased region" description="Basic and acidic residues" evidence="11">
    <location>
        <begin position="739"/>
        <end position="755"/>
    </location>
</feature>
<dbReference type="Pfam" id="PF02754">
    <property type="entry name" value="CCG"/>
    <property type="match status" value="2"/>
</dbReference>
<dbReference type="Gene3D" id="3.30.43.10">
    <property type="entry name" value="Uridine Diphospho-n-acetylenolpyruvylglucosamine Reductase, domain 2"/>
    <property type="match status" value="1"/>
</dbReference>
<keyword evidence="7" id="KW-0560">Oxidoreductase</keyword>
<dbReference type="EMBL" id="RDEX01000001">
    <property type="protein sequence ID" value="RLY94279.1"/>
    <property type="molecule type" value="Genomic_DNA"/>
</dbReference>
<feature type="domain" description="4Fe-4S ferredoxin-type" evidence="12">
    <location>
        <begin position="564"/>
        <end position="593"/>
    </location>
</feature>
<evidence type="ECO:0000256" key="10">
    <source>
        <dbReference type="ARBA" id="ARBA00038897"/>
    </source>
</evidence>
<dbReference type="Pfam" id="PF01565">
    <property type="entry name" value="FAD_binding_4"/>
    <property type="match status" value="1"/>
</dbReference>
<proteinExistence type="inferred from homology"/>
<feature type="domain" description="FAD-binding PCMH-type" evidence="13">
    <location>
        <begin position="70"/>
        <end position="298"/>
    </location>
</feature>
<feature type="compositionally biased region" description="Gly residues" evidence="11">
    <location>
        <begin position="18"/>
        <end position="32"/>
    </location>
</feature>
<evidence type="ECO:0000259" key="12">
    <source>
        <dbReference type="PROSITE" id="PS51379"/>
    </source>
</evidence>
<dbReference type="InterPro" id="IPR004017">
    <property type="entry name" value="Cys_rich_dom"/>
</dbReference>
<keyword evidence="4" id="KW-0479">Metal-binding</keyword>
<keyword evidence="15" id="KW-1185">Reference proteome</keyword>
<protein>
    <recommendedName>
        <fullName evidence="10">D-lactate dehydrogenase (cytochrome)</fullName>
        <ecNumber evidence="10">1.1.2.4</ecNumber>
    </recommendedName>
</protein>
<dbReference type="GO" id="GO:0008720">
    <property type="term" value="F:D-lactate dehydrogenase (NAD+) activity"/>
    <property type="evidence" value="ECO:0007669"/>
    <property type="project" value="TreeGrafter"/>
</dbReference>
<keyword evidence="3" id="KW-0285">Flavoprotein</keyword>
<dbReference type="Proteomes" id="UP000277871">
    <property type="component" value="Unassembled WGS sequence"/>
</dbReference>
<dbReference type="InterPro" id="IPR017900">
    <property type="entry name" value="4Fe4S_Fe_S_CS"/>
</dbReference>
<sequence>MTPSRLPFPFPRPAHDGAGPGSPGGAPGGVGTGDSPLHRAVRRIEKECGSGVVVAGELERRAVAHDASHYLMQPHAVLRPRSENEVGRIFAAAAGTGAGLTLRSGGTSLSGQAVTDQLLVDVRRHFKDVAVLDGGARVRVQPGVTVRRVNALLAPHGRALGPDPASETACTLGGVVANNSSGMACGTEFNTYRTLESMVLVLPSGTVLDTAAPDAAEQLRSREPELFEGLLQLRDRVRGNPESVRTVERLFAMKNTMGYGLNSFLDHEDPVRILEHLMIGSEGTLGFVASATLRTVPVHPHVSTGLLVFPTVVAATSAVPSLVASRCATLELLDATSLAVSQRTGLAPPVIMDIPVDQQAALLVEYQHDTPEGVRDLAEAALPTFDALDLAGPVALTTDPRERASLWTVRKGLYTTVAGNRPQGTNALLEDVVVPVDQLGTTCEELTGLFDAHGYRDSVIFGHAKDGNVHFMLNEQFDDPAQLTRYERFTEEMVDLVLGHGGSLKAEHGTGRIMAPFVRRQYGDELHAVMVELKKLIDPDHRFNPGVILTADPRAYLRDLKTAPPVESEVDRCVECGYCEPVCPSQDLTLTPRQRIVGRREIAQAEERGDAELAARLRREYDYAGLQTCAVDGMCVTACPVHINTGDLVRRLRAENHSRVADLAWAAAARSWAATSAGASFALTLASRMPPALPSSATRAARAVLGADTVPRYNASLPAGGGARSRLTTPPGPSSAELPLRRAADSRTTDSRAADPRATGVGAAGGREDHAASDPVQDDAVRAVFFPACINAMFGTATGEGPNTSEAFLRVCERAGVAVRIPEGIDAACCGTPWKSKGLPTGYATMTERTLGLLWEASDRGRLPVVCDAASCTEGLATMQRLAAEHPRYGELEFVDAVTFTAEHVLPRLDPTSPLETLAVHPTCSSVHLGITEDLLSVANACAREVTVPVSWGCCGYAGDRGMLHPELTASATAREAAEVRAGDFEAYASVNRTCEQALTEATGEPYEHVLQVLERVTR</sequence>
<accession>A0A3L9L8L4</accession>
<dbReference type="Gene3D" id="1.10.1060.10">
    <property type="entry name" value="Alpha-helical ferredoxin"/>
    <property type="match status" value="1"/>
</dbReference>
<dbReference type="PANTHER" id="PTHR11748">
    <property type="entry name" value="D-LACTATE DEHYDROGENASE"/>
    <property type="match status" value="1"/>
</dbReference>
<dbReference type="InterPro" id="IPR016167">
    <property type="entry name" value="FAD-bd_PCMH_sub1"/>
</dbReference>
<dbReference type="GO" id="GO:0046872">
    <property type="term" value="F:metal ion binding"/>
    <property type="evidence" value="ECO:0007669"/>
    <property type="project" value="UniProtKB-KW"/>
</dbReference>
<comment type="similarity">
    <text evidence="2">Belongs to the FAD-binding oxidoreductase/transferase type 4 family.</text>
</comment>
<evidence type="ECO:0000256" key="3">
    <source>
        <dbReference type="ARBA" id="ARBA00022630"/>
    </source>
</evidence>
<dbReference type="GO" id="GO:0004458">
    <property type="term" value="F:D-lactate dehydrogenase (cytochrome) activity"/>
    <property type="evidence" value="ECO:0007669"/>
    <property type="project" value="UniProtKB-EC"/>
</dbReference>
<dbReference type="Gene3D" id="3.30.70.2740">
    <property type="match status" value="1"/>
</dbReference>
<dbReference type="InterPro" id="IPR004113">
    <property type="entry name" value="FAD-bd_oxidored_4_C"/>
</dbReference>